<protein>
    <submittedName>
        <fullName evidence="3 4">HugZ protein</fullName>
    </submittedName>
</protein>
<dbReference type="GO" id="GO:0070967">
    <property type="term" value="F:coenzyme F420 binding"/>
    <property type="evidence" value="ECO:0007669"/>
    <property type="project" value="TreeGrafter"/>
</dbReference>
<proteinExistence type="predicted"/>
<keyword evidence="1" id="KW-0560">Oxidoreductase</keyword>
<evidence type="ECO:0000313" key="4">
    <source>
        <dbReference type="EMBL" id="SGY99263.1"/>
    </source>
</evidence>
<dbReference type="GO" id="GO:0005829">
    <property type="term" value="C:cytosol"/>
    <property type="evidence" value="ECO:0007669"/>
    <property type="project" value="TreeGrafter"/>
</dbReference>
<dbReference type="InterPro" id="IPR011576">
    <property type="entry name" value="Pyridox_Oxase_N"/>
</dbReference>
<evidence type="ECO:0000313" key="6">
    <source>
        <dbReference type="Proteomes" id="UP000183794"/>
    </source>
</evidence>
<dbReference type="SUPFAM" id="SSF50475">
    <property type="entry name" value="FMN-binding split barrel"/>
    <property type="match status" value="1"/>
</dbReference>
<accession>A0A1L0B943</accession>
<dbReference type="PIRSF" id="PIRSF004633">
    <property type="entry name" value="UCP_PLP_oxd"/>
    <property type="match status" value="1"/>
</dbReference>
<name>A0A1L0B943_9GAMM</name>
<dbReference type="AlphaFoldDB" id="A0A1L0B943"/>
<dbReference type="GO" id="GO:0016627">
    <property type="term" value="F:oxidoreductase activity, acting on the CH-CH group of donors"/>
    <property type="evidence" value="ECO:0007669"/>
    <property type="project" value="TreeGrafter"/>
</dbReference>
<dbReference type="Proteomes" id="UP000182660">
    <property type="component" value="Unassembled WGS sequence"/>
</dbReference>
<gene>
    <name evidence="3" type="ORF">MT2528_1948</name>
    <name evidence="4" type="ORF">NVI5450_2170</name>
</gene>
<dbReference type="PANTHER" id="PTHR35176">
    <property type="entry name" value="HEME OXYGENASE HI_0854-RELATED"/>
    <property type="match status" value="1"/>
</dbReference>
<evidence type="ECO:0000259" key="2">
    <source>
        <dbReference type="Pfam" id="PF01243"/>
    </source>
</evidence>
<dbReference type="PANTHER" id="PTHR35176:SF6">
    <property type="entry name" value="HEME OXYGENASE HI_0854-RELATED"/>
    <property type="match status" value="1"/>
</dbReference>
<feature type="domain" description="Pyridoxamine 5'-phosphate oxidase N-terminal" evidence="2">
    <location>
        <begin position="11"/>
        <end position="143"/>
    </location>
</feature>
<dbReference type="EMBL" id="FPLD01000060">
    <property type="protein sequence ID" value="SGY99263.1"/>
    <property type="molecule type" value="Genomic_DNA"/>
</dbReference>
<organism evidence="4 6">
    <name type="scientific">Moritella viscosa</name>
    <dbReference type="NCBI Taxonomy" id="80854"/>
    <lineage>
        <taxon>Bacteria</taxon>
        <taxon>Pseudomonadati</taxon>
        <taxon>Pseudomonadota</taxon>
        <taxon>Gammaproteobacteria</taxon>
        <taxon>Alteromonadales</taxon>
        <taxon>Moritellaceae</taxon>
        <taxon>Moritella</taxon>
    </lineage>
</organism>
<dbReference type="NCBIfam" id="TIGR04110">
    <property type="entry name" value="heme_HutZ"/>
    <property type="match status" value="1"/>
</dbReference>
<reference evidence="3 5" key="1">
    <citation type="submission" date="2016-11" db="EMBL/GenBank/DDBJ databases">
        <authorList>
            <person name="Klemetsen T."/>
        </authorList>
    </citation>
    <scope>NUCLEOTIDE SEQUENCE [LARGE SCALE GENOMIC DNA]</scope>
    <source>
        <strain evidence="3">MT 2528</strain>
    </source>
</reference>
<keyword evidence="5" id="KW-1185">Reference proteome</keyword>
<dbReference type="RefSeq" id="WP_045111807.1">
    <property type="nucleotide sequence ID" value="NZ_CAWQZC010000121.1"/>
</dbReference>
<evidence type="ECO:0000256" key="1">
    <source>
        <dbReference type="ARBA" id="ARBA00023002"/>
    </source>
</evidence>
<dbReference type="GeneID" id="61295848"/>
<sequence length="177" mass="20441">MNKQERLENRLQPKIAEFREERQTLILSTLSADGFPHISYAPFVRLEDGYYILISEVAEHTQNLLVNKNLSFMLLEDELNSKQIFARHRLTYKANAEVIARESESWSQAIPALEARFGEIITNLSGLSDFRLFRIEPQIGRYVKGFGQAYTVNGNDDIDFVHLEQGHQQVKKEVEAQ</sequence>
<dbReference type="InterPro" id="IPR012349">
    <property type="entry name" value="Split_barrel_FMN-bd"/>
</dbReference>
<reference evidence="4 6" key="2">
    <citation type="submission" date="2016-11" db="EMBL/GenBank/DDBJ databases">
        <authorList>
            <person name="Jaros S."/>
            <person name="Januszkiewicz K."/>
            <person name="Wedrychowicz H."/>
        </authorList>
    </citation>
    <scope>NUCLEOTIDE SEQUENCE [LARGE SCALE GENOMIC DNA]</scope>
    <source>
        <strain evidence="4">NVI 5450</strain>
    </source>
</reference>
<dbReference type="InterPro" id="IPR014419">
    <property type="entry name" value="HutZ"/>
</dbReference>
<dbReference type="Pfam" id="PF01243">
    <property type="entry name" value="PNPOx_N"/>
    <property type="match status" value="1"/>
</dbReference>
<dbReference type="Gene3D" id="2.30.110.10">
    <property type="entry name" value="Electron Transport, Fmn-binding Protein, Chain A"/>
    <property type="match status" value="1"/>
</dbReference>
<dbReference type="EMBL" id="FPLJ01000050">
    <property type="protein sequence ID" value="SGY90534.1"/>
    <property type="molecule type" value="Genomic_DNA"/>
</dbReference>
<dbReference type="Proteomes" id="UP000183794">
    <property type="component" value="Unassembled WGS sequence"/>
</dbReference>
<dbReference type="InterPro" id="IPR052019">
    <property type="entry name" value="F420H2_bilvrd_red/Heme_oxyg"/>
</dbReference>
<evidence type="ECO:0000313" key="5">
    <source>
        <dbReference type="Proteomes" id="UP000182660"/>
    </source>
</evidence>
<evidence type="ECO:0000313" key="3">
    <source>
        <dbReference type="EMBL" id="SGY90534.1"/>
    </source>
</evidence>